<name>A0ABR2YLX8_9CHLO</name>
<keyword evidence="2" id="KW-1185">Reference proteome</keyword>
<evidence type="ECO:0000313" key="2">
    <source>
        <dbReference type="Proteomes" id="UP001491310"/>
    </source>
</evidence>
<gene>
    <name evidence="1" type="ORF">WJX75_009221</name>
</gene>
<protein>
    <submittedName>
        <fullName evidence="1">Uncharacterized protein</fullName>
    </submittedName>
</protein>
<proteinExistence type="predicted"/>
<sequence>MNISDALTRTDALLTKYGKYTTDEENKNREKSNDRFMDAYTEMVDRVNELSLKAEAIGQEKNRALKAAQNAELRREKGLLLTEELPKLEKLVKKGKKVTQEIVDDRVGKVRQVKEGIESVPDGVHTQRKPFKPMVAESGAKGNGKQEIIIDATQRDMRMDGDANYYAHTDATKQFRQARSYHTL</sequence>
<evidence type="ECO:0000313" key="1">
    <source>
        <dbReference type="EMBL" id="KAK9907752.1"/>
    </source>
</evidence>
<organism evidence="1 2">
    <name type="scientific">Coccomyxa subellipsoidea</name>
    <dbReference type="NCBI Taxonomy" id="248742"/>
    <lineage>
        <taxon>Eukaryota</taxon>
        <taxon>Viridiplantae</taxon>
        <taxon>Chlorophyta</taxon>
        <taxon>core chlorophytes</taxon>
        <taxon>Trebouxiophyceae</taxon>
        <taxon>Trebouxiophyceae incertae sedis</taxon>
        <taxon>Coccomyxaceae</taxon>
        <taxon>Coccomyxa</taxon>
    </lineage>
</organism>
<comment type="caution">
    <text evidence="1">The sequence shown here is derived from an EMBL/GenBank/DDBJ whole genome shotgun (WGS) entry which is preliminary data.</text>
</comment>
<dbReference type="EMBL" id="JALJOT010000009">
    <property type="protein sequence ID" value="KAK9907752.1"/>
    <property type="molecule type" value="Genomic_DNA"/>
</dbReference>
<dbReference type="Proteomes" id="UP001491310">
    <property type="component" value="Unassembled WGS sequence"/>
</dbReference>
<reference evidence="1 2" key="1">
    <citation type="journal article" date="2024" name="Nat. Commun.">
        <title>Phylogenomics reveals the evolutionary origins of lichenization in chlorophyte algae.</title>
        <authorList>
            <person name="Puginier C."/>
            <person name="Libourel C."/>
            <person name="Otte J."/>
            <person name="Skaloud P."/>
            <person name="Haon M."/>
            <person name="Grisel S."/>
            <person name="Petersen M."/>
            <person name="Berrin J.G."/>
            <person name="Delaux P.M."/>
            <person name="Dal Grande F."/>
            <person name="Keller J."/>
        </authorList>
    </citation>
    <scope>NUCLEOTIDE SEQUENCE [LARGE SCALE GENOMIC DNA]</scope>
    <source>
        <strain evidence="1 2">SAG 216-7</strain>
    </source>
</reference>
<accession>A0ABR2YLX8</accession>